<dbReference type="Proteomes" id="UP000542742">
    <property type="component" value="Unassembled WGS sequence"/>
</dbReference>
<evidence type="ECO:0000313" key="2">
    <source>
        <dbReference type="Proteomes" id="UP000542742"/>
    </source>
</evidence>
<accession>A0A7W7CVB0</accession>
<keyword evidence="2" id="KW-1185">Reference proteome</keyword>
<proteinExistence type="predicted"/>
<sequence length="95" mass="9936">MNPDLEADIEALRRAASGVAATGDRVSAAAADDPAPPQVPRWATVEAAQLAGEAASRQLALIGAEIEETARRISVAAEAYELADARAVTRLRLTR</sequence>
<evidence type="ECO:0000313" key="1">
    <source>
        <dbReference type="EMBL" id="MBB4695308.1"/>
    </source>
</evidence>
<dbReference type="RefSeq" id="WP_184953685.1">
    <property type="nucleotide sequence ID" value="NZ_BOMC01000082.1"/>
</dbReference>
<organism evidence="1 2">
    <name type="scientific">Paractinoplanes abujensis</name>
    <dbReference type="NCBI Taxonomy" id="882441"/>
    <lineage>
        <taxon>Bacteria</taxon>
        <taxon>Bacillati</taxon>
        <taxon>Actinomycetota</taxon>
        <taxon>Actinomycetes</taxon>
        <taxon>Micromonosporales</taxon>
        <taxon>Micromonosporaceae</taxon>
        <taxon>Paractinoplanes</taxon>
    </lineage>
</organism>
<dbReference type="EMBL" id="JACHMF010000001">
    <property type="protein sequence ID" value="MBB4695308.1"/>
    <property type="molecule type" value="Genomic_DNA"/>
</dbReference>
<protein>
    <recommendedName>
        <fullName evidence="3">Excreted virulence factor EspC (Type VII ESX diderm)</fullName>
    </recommendedName>
</protein>
<reference evidence="1 2" key="1">
    <citation type="submission" date="2020-08" db="EMBL/GenBank/DDBJ databases">
        <title>Sequencing the genomes of 1000 actinobacteria strains.</title>
        <authorList>
            <person name="Klenk H.-P."/>
        </authorList>
    </citation>
    <scope>NUCLEOTIDE SEQUENCE [LARGE SCALE GENOMIC DNA]</scope>
    <source>
        <strain evidence="1 2">DSM 45518</strain>
    </source>
</reference>
<gene>
    <name evidence="1" type="ORF">BKA14_005456</name>
</gene>
<comment type="caution">
    <text evidence="1">The sequence shown here is derived from an EMBL/GenBank/DDBJ whole genome shotgun (WGS) entry which is preliminary data.</text>
</comment>
<name>A0A7W7CVB0_9ACTN</name>
<evidence type="ECO:0008006" key="3">
    <source>
        <dbReference type="Google" id="ProtNLM"/>
    </source>
</evidence>
<dbReference type="AlphaFoldDB" id="A0A7W7CVB0"/>